<gene>
    <name evidence="2" type="ORF">Llan_0177</name>
</gene>
<evidence type="ECO:0000313" key="3">
    <source>
        <dbReference type="Proteomes" id="UP000054869"/>
    </source>
</evidence>
<protein>
    <recommendedName>
        <fullName evidence="4">DUF1036 domain-containing protein</fullName>
    </recommendedName>
</protein>
<dbReference type="Proteomes" id="UP000054869">
    <property type="component" value="Unassembled WGS sequence"/>
</dbReference>
<keyword evidence="1" id="KW-0732">Signal</keyword>
<dbReference type="EMBL" id="LNYI01000004">
    <property type="protein sequence ID" value="KTD25431.1"/>
    <property type="molecule type" value="Genomic_DNA"/>
</dbReference>
<organism evidence="2 3">
    <name type="scientific">Legionella lansingensis</name>
    <dbReference type="NCBI Taxonomy" id="45067"/>
    <lineage>
        <taxon>Bacteria</taxon>
        <taxon>Pseudomonadati</taxon>
        <taxon>Pseudomonadota</taxon>
        <taxon>Gammaproteobacteria</taxon>
        <taxon>Legionellales</taxon>
        <taxon>Legionellaceae</taxon>
        <taxon>Legionella</taxon>
    </lineage>
</organism>
<sequence>MDVFLRTFAVHFSKFKNLFALCSLTLMSSFTYAYTTCPNLNINALCLNGVWQVMITPNGSYWVLMGESVNGKPCTSNEQADDVRWNYAFTSARMGIAGCNYSLFANKLNRIGLIQIKSTQYTRTGSNWEQDNYPGNWTCRESQENCLFR</sequence>
<feature type="signal peptide" evidence="1">
    <location>
        <begin position="1"/>
        <end position="33"/>
    </location>
</feature>
<name>A0A0W0VYU5_9GAMM</name>
<accession>A0A0W0VYU5</accession>
<comment type="caution">
    <text evidence="2">The sequence shown here is derived from an EMBL/GenBank/DDBJ whole genome shotgun (WGS) entry which is preliminary data.</text>
</comment>
<evidence type="ECO:0000256" key="1">
    <source>
        <dbReference type="SAM" id="SignalP"/>
    </source>
</evidence>
<feature type="chain" id="PRO_5006915168" description="DUF1036 domain-containing protein" evidence="1">
    <location>
        <begin position="34"/>
        <end position="149"/>
    </location>
</feature>
<dbReference type="PATRIC" id="fig|45067.4.peg.185"/>
<reference evidence="2 3" key="1">
    <citation type="submission" date="2015-11" db="EMBL/GenBank/DDBJ databases">
        <title>Genomic analysis of 38 Legionella species identifies large and diverse effector repertoires.</title>
        <authorList>
            <person name="Burstein D."/>
            <person name="Amaro F."/>
            <person name="Zusman T."/>
            <person name="Lifshitz Z."/>
            <person name="Cohen O."/>
            <person name="Gilbert J.A."/>
            <person name="Pupko T."/>
            <person name="Shuman H.A."/>
            <person name="Segal G."/>
        </authorList>
    </citation>
    <scope>NUCLEOTIDE SEQUENCE [LARGE SCALE GENOMIC DNA]</scope>
    <source>
        <strain evidence="2 3">ATCC 49751</strain>
    </source>
</reference>
<proteinExistence type="predicted"/>
<evidence type="ECO:0000313" key="2">
    <source>
        <dbReference type="EMBL" id="KTD25431.1"/>
    </source>
</evidence>
<evidence type="ECO:0008006" key="4">
    <source>
        <dbReference type="Google" id="ProtNLM"/>
    </source>
</evidence>
<dbReference type="eggNOG" id="ENOG502ZYCM">
    <property type="taxonomic scope" value="Bacteria"/>
</dbReference>
<dbReference type="AlphaFoldDB" id="A0A0W0VYU5"/>
<keyword evidence="3" id="KW-1185">Reference proteome</keyword>